<dbReference type="InterPro" id="IPR011990">
    <property type="entry name" value="TPR-like_helical_dom_sf"/>
</dbReference>
<dbReference type="Proteomes" id="UP000275281">
    <property type="component" value="Unassembled WGS sequence"/>
</dbReference>
<dbReference type="RefSeq" id="WP_124027123.1">
    <property type="nucleotide sequence ID" value="NZ_JBHRSN010000015.1"/>
</dbReference>
<evidence type="ECO:0000313" key="2">
    <source>
        <dbReference type="Proteomes" id="UP000275281"/>
    </source>
</evidence>
<accession>A0A3N5Y1V0</accession>
<dbReference type="SUPFAM" id="SSF48452">
    <property type="entry name" value="TPR-like"/>
    <property type="match status" value="1"/>
</dbReference>
<protein>
    <submittedName>
        <fullName evidence="1">Uncharacterized protein</fullName>
    </submittedName>
</protein>
<dbReference type="InterPro" id="IPR029045">
    <property type="entry name" value="ClpP/crotonase-like_dom_sf"/>
</dbReference>
<reference evidence="1 2" key="1">
    <citation type="submission" date="2018-11" db="EMBL/GenBank/DDBJ databases">
        <authorList>
            <person name="Ye M.-Q."/>
            <person name="Du Z.-J."/>
        </authorList>
    </citation>
    <scope>NUCLEOTIDE SEQUENCE [LARGE SCALE GENOMIC DNA]</scope>
    <source>
        <strain evidence="1 2">U0105</strain>
    </source>
</reference>
<sequence>MRFTLFRNLNESWTQFGVIYLVTLTAKFSNFAYQKLARGESFVPTIILSMILACCLNYSAGVGAEESSLINKSLTSAQWQQDLTYLADNVDANHIDFFSKHRRSDFDAAVSDVSNKLAQYDHDKMIVELAKLVSMARDGHSFIRGYHPLFENVFFNGMFFEPLPIRLYAFSDGIYVYAAHKDTAHLLGARVLKVNGLKTTSVLETVSAMFPVENEMNVLDWGVDGLVTPKVLKAFGVGDSAEQAVFTLSKEGKIFDVTLSAGEQYRPNLESRVVVDDDWVSFIEQVEKPLFLKHPERQIWFAHQPENGLVYLQINGYSKHNFEHILEVTKTAIDAAEADEETRFVLDLRLHPGGETEVVNPLVKALLASDINREGRFYVLIGRGTFSAAQLTVTALEQFSHAIFVGEPTGINIHFFGNARNRVTLPNSQLQVFLATSRWQQTNMGDSRVWKAPDIAARLSFSDYKQGIDPALTTILSGVEPKRIDQLIDGFRQRKLTLDEFVNEYHEFKANPHYVYQETEDIINALGYDLLSEQKFDAAITVLELNRKDYPDSLNAIDSLADANHQKGNLAKALALYQQVLARIPDDERVKELVAQIRTSIH</sequence>
<dbReference type="Gene3D" id="1.25.40.10">
    <property type="entry name" value="Tetratricopeptide repeat domain"/>
    <property type="match status" value="1"/>
</dbReference>
<gene>
    <name evidence="1" type="ORF">DRW07_06710</name>
</gene>
<dbReference type="Gene3D" id="3.90.226.10">
    <property type="entry name" value="2-enoyl-CoA Hydratase, Chain A, domain 1"/>
    <property type="match status" value="1"/>
</dbReference>
<comment type="caution">
    <text evidence="1">The sequence shown here is derived from an EMBL/GenBank/DDBJ whole genome shotgun (WGS) entry which is preliminary data.</text>
</comment>
<organism evidence="1 2">
    <name type="scientific">Alteromonas sediminis</name>
    <dbReference type="NCBI Taxonomy" id="2259342"/>
    <lineage>
        <taxon>Bacteria</taxon>
        <taxon>Pseudomonadati</taxon>
        <taxon>Pseudomonadota</taxon>
        <taxon>Gammaproteobacteria</taxon>
        <taxon>Alteromonadales</taxon>
        <taxon>Alteromonadaceae</taxon>
        <taxon>Alteromonas/Salinimonas group</taxon>
        <taxon>Alteromonas</taxon>
    </lineage>
</organism>
<dbReference type="SUPFAM" id="SSF52096">
    <property type="entry name" value="ClpP/crotonase"/>
    <property type="match status" value="1"/>
</dbReference>
<dbReference type="EMBL" id="RPOK01000002">
    <property type="protein sequence ID" value="RPJ67220.1"/>
    <property type="molecule type" value="Genomic_DNA"/>
</dbReference>
<dbReference type="Pfam" id="PF14559">
    <property type="entry name" value="TPR_19"/>
    <property type="match status" value="1"/>
</dbReference>
<evidence type="ECO:0000313" key="1">
    <source>
        <dbReference type="EMBL" id="RPJ67220.1"/>
    </source>
</evidence>
<dbReference type="AlphaFoldDB" id="A0A3N5Y1V0"/>
<keyword evidence="2" id="KW-1185">Reference proteome</keyword>
<name>A0A3N5Y1V0_9ALTE</name>
<proteinExistence type="predicted"/>
<dbReference type="OrthoDB" id="9799367at2"/>